<keyword evidence="4" id="KW-1185">Reference proteome</keyword>
<dbReference type="EMBL" id="ML996576">
    <property type="protein sequence ID" value="KAF2756173.1"/>
    <property type="molecule type" value="Genomic_DNA"/>
</dbReference>
<proteinExistence type="predicted"/>
<keyword evidence="2" id="KW-0812">Transmembrane</keyword>
<keyword evidence="2" id="KW-1133">Transmembrane helix</keyword>
<dbReference type="AlphaFoldDB" id="A0A6A6W0V1"/>
<reference evidence="3" key="1">
    <citation type="journal article" date="2020" name="Stud. Mycol.">
        <title>101 Dothideomycetes genomes: a test case for predicting lifestyles and emergence of pathogens.</title>
        <authorList>
            <person name="Haridas S."/>
            <person name="Albert R."/>
            <person name="Binder M."/>
            <person name="Bloem J."/>
            <person name="Labutti K."/>
            <person name="Salamov A."/>
            <person name="Andreopoulos B."/>
            <person name="Baker S."/>
            <person name="Barry K."/>
            <person name="Bills G."/>
            <person name="Bluhm B."/>
            <person name="Cannon C."/>
            <person name="Castanera R."/>
            <person name="Culley D."/>
            <person name="Daum C."/>
            <person name="Ezra D."/>
            <person name="Gonzalez J."/>
            <person name="Henrissat B."/>
            <person name="Kuo A."/>
            <person name="Liang C."/>
            <person name="Lipzen A."/>
            <person name="Lutzoni F."/>
            <person name="Magnuson J."/>
            <person name="Mondo S."/>
            <person name="Nolan M."/>
            <person name="Ohm R."/>
            <person name="Pangilinan J."/>
            <person name="Park H.-J."/>
            <person name="Ramirez L."/>
            <person name="Alfaro M."/>
            <person name="Sun H."/>
            <person name="Tritt A."/>
            <person name="Yoshinaga Y."/>
            <person name="Zwiers L.-H."/>
            <person name="Turgeon B."/>
            <person name="Goodwin S."/>
            <person name="Spatafora J."/>
            <person name="Crous P."/>
            <person name="Grigoriev I."/>
        </authorList>
    </citation>
    <scope>NUCLEOTIDE SEQUENCE</scope>
    <source>
        <strain evidence="3">CBS 121739</strain>
    </source>
</reference>
<accession>A0A6A6W0V1</accession>
<organism evidence="3 4">
    <name type="scientific">Pseudovirgaria hyperparasitica</name>
    <dbReference type="NCBI Taxonomy" id="470096"/>
    <lineage>
        <taxon>Eukaryota</taxon>
        <taxon>Fungi</taxon>
        <taxon>Dikarya</taxon>
        <taxon>Ascomycota</taxon>
        <taxon>Pezizomycotina</taxon>
        <taxon>Dothideomycetes</taxon>
        <taxon>Dothideomycetes incertae sedis</taxon>
        <taxon>Acrospermales</taxon>
        <taxon>Acrospermaceae</taxon>
        <taxon>Pseudovirgaria</taxon>
    </lineage>
</organism>
<name>A0A6A6W0V1_9PEZI</name>
<evidence type="ECO:0000313" key="4">
    <source>
        <dbReference type="Proteomes" id="UP000799437"/>
    </source>
</evidence>
<sequence length="498" mass="55425">MPLPRWDTIGSTVKDYSKVMTRRGRVWSKENPQPTHGWQGQPLKTHIYAFSLLLLFGAIPLTLFFILAYDPWAPKTLYCTGQTSDFSFGETMNGSAIQGIFIIDALGPDQMTFATAKFVDVVWDLCVGRGAQALSWFISYVVFSKALIHAIEVAPIPFRSFTSVAIDGSSLMTFWTLLVDIRRQKSKRMVALFIYLIISIGWMLAMPTLLSAMTGYVSSNQMYLSVDSSLIDMAEVHAGQIIEDGERVGLSNGTCVPDSDIDLSLVPGMNIMVNSRRLACPCEFPNGTVVDSPRYGGDYVPNALLVNCTYNTTTTDRTFPSTNYTDNSYTELPCTSNFTIKLNNEWHNIGRNPLNLTRGGCFRNQSMPTADIDTNSRCLPSGDNAKYYWGFSSMLGAIVVILQFVWAFTMYALWFESMVFSTLVKQGMKLSQLRGAFAVTAAAQERLEMGAEEMVGMPEGDLKRLGARESVVERRHLRGEGEGEALRRKRSTPDCDSD</sequence>
<evidence type="ECO:0000256" key="2">
    <source>
        <dbReference type="SAM" id="Phobius"/>
    </source>
</evidence>
<evidence type="ECO:0000256" key="1">
    <source>
        <dbReference type="SAM" id="MobiDB-lite"/>
    </source>
</evidence>
<feature type="transmembrane region" description="Helical" evidence="2">
    <location>
        <begin position="190"/>
        <end position="210"/>
    </location>
</feature>
<protein>
    <submittedName>
        <fullName evidence="3">Uncharacterized protein</fullName>
    </submittedName>
</protein>
<feature type="compositionally biased region" description="Basic and acidic residues" evidence="1">
    <location>
        <begin position="477"/>
        <end position="486"/>
    </location>
</feature>
<dbReference type="RefSeq" id="XP_033598624.1">
    <property type="nucleotide sequence ID" value="XM_033750059.1"/>
</dbReference>
<feature type="transmembrane region" description="Helical" evidence="2">
    <location>
        <begin position="47"/>
        <end position="69"/>
    </location>
</feature>
<keyword evidence="2" id="KW-0472">Membrane</keyword>
<dbReference type="Proteomes" id="UP000799437">
    <property type="component" value="Unassembled WGS sequence"/>
</dbReference>
<feature type="region of interest" description="Disordered" evidence="1">
    <location>
        <begin position="477"/>
        <end position="498"/>
    </location>
</feature>
<dbReference type="OrthoDB" id="3903561at2759"/>
<dbReference type="GeneID" id="54491113"/>
<gene>
    <name evidence="3" type="ORF">EJ05DRAFT_92353</name>
</gene>
<evidence type="ECO:0000313" key="3">
    <source>
        <dbReference type="EMBL" id="KAF2756173.1"/>
    </source>
</evidence>
<feature type="transmembrane region" description="Helical" evidence="2">
    <location>
        <begin position="387"/>
        <end position="415"/>
    </location>
</feature>